<dbReference type="SUPFAM" id="SSF51445">
    <property type="entry name" value="(Trans)glycosidases"/>
    <property type="match status" value="1"/>
</dbReference>
<evidence type="ECO:0000256" key="1">
    <source>
        <dbReference type="ARBA" id="ARBA00022669"/>
    </source>
</evidence>
<protein>
    <submittedName>
        <fullName evidence="3">Uncharacterized protein</fullName>
    </submittedName>
</protein>
<evidence type="ECO:0000313" key="3">
    <source>
        <dbReference type="EMBL" id="CEI41624.1"/>
    </source>
</evidence>
<reference evidence="4" key="1">
    <citation type="submission" date="2014-10" db="EMBL/GenBank/DDBJ databases">
        <authorList>
            <person name="King R."/>
        </authorList>
    </citation>
    <scope>NUCLEOTIDE SEQUENCE [LARGE SCALE GENOMIC DNA]</scope>
    <source>
        <strain evidence="4">A3/5</strain>
    </source>
</reference>
<sequence length="129" mass="14357">MALPRLSWRPLFDLSDAIPENVQEQFKSNTLRLYLESLLIKKMAVLLDYVIYITYDLHGMTTLALFSNPVIPDCPTGNCIRSLINLTETIEVLIMIKRAGVESHNVYVGVAVTDGHPKCPALFAAAHSV</sequence>
<dbReference type="PANTHER" id="PTHR47700:SF2">
    <property type="entry name" value="CHITINASE"/>
    <property type="match status" value="1"/>
</dbReference>
<keyword evidence="2" id="KW-0843">Virulence</keyword>
<dbReference type="AlphaFoldDB" id="A0A2L2SRP9"/>
<accession>A0A2L2SRP9</accession>
<dbReference type="InterPro" id="IPR017853">
    <property type="entry name" value="GH"/>
</dbReference>
<dbReference type="EMBL" id="LN649232">
    <property type="protein sequence ID" value="CEI41624.1"/>
    <property type="molecule type" value="Genomic_DNA"/>
</dbReference>
<dbReference type="Proteomes" id="UP000245910">
    <property type="component" value="Chromosome IIII"/>
</dbReference>
<dbReference type="InterPro" id="IPR053214">
    <property type="entry name" value="LysM12-like"/>
</dbReference>
<proteinExistence type="predicted"/>
<dbReference type="PANTHER" id="PTHR47700">
    <property type="entry name" value="V CHITINASE, PUTATIVE (AFU_ORTHOLOGUE AFUA_6G13720)-RELATED"/>
    <property type="match status" value="1"/>
</dbReference>
<dbReference type="STRING" id="56646.A0A2L2SRP9"/>
<dbReference type="Gene3D" id="3.20.20.80">
    <property type="entry name" value="Glycosidases"/>
    <property type="match status" value="1"/>
</dbReference>
<organism evidence="3 4">
    <name type="scientific">Fusarium venenatum</name>
    <dbReference type="NCBI Taxonomy" id="56646"/>
    <lineage>
        <taxon>Eukaryota</taxon>
        <taxon>Fungi</taxon>
        <taxon>Dikarya</taxon>
        <taxon>Ascomycota</taxon>
        <taxon>Pezizomycotina</taxon>
        <taxon>Sordariomycetes</taxon>
        <taxon>Hypocreomycetidae</taxon>
        <taxon>Hypocreales</taxon>
        <taxon>Nectriaceae</taxon>
        <taxon>Fusarium</taxon>
    </lineage>
</organism>
<name>A0A2L2SRP9_9HYPO</name>
<evidence type="ECO:0000313" key="4">
    <source>
        <dbReference type="Proteomes" id="UP000245910"/>
    </source>
</evidence>
<evidence type="ECO:0000256" key="2">
    <source>
        <dbReference type="ARBA" id="ARBA00023026"/>
    </source>
</evidence>
<keyword evidence="4" id="KW-1185">Reference proteome</keyword>
<keyword evidence="1" id="KW-0147">Chitin-binding</keyword>
<dbReference type="GO" id="GO:0008061">
    <property type="term" value="F:chitin binding"/>
    <property type="evidence" value="ECO:0007669"/>
    <property type="project" value="UniProtKB-KW"/>
</dbReference>